<proteinExistence type="predicted"/>
<dbReference type="InterPro" id="IPR014955">
    <property type="entry name" value="DUF1826"/>
</dbReference>
<gene>
    <name evidence="1" type="ORF">KBTEX_00403</name>
</gene>
<protein>
    <recommendedName>
        <fullName evidence="2">DUF1826 domain-containing protein</fullName>
    </recommendedName>
</protein>
<dbReference type="EMBL" id="MN079079">
    <property type="protein sequence ID" value="QEA04100.1"/>
    <property type="molecule type" value="Genomic_DNA"/>
</dbReference>
<dbReference type="Pfam" id="PF08856">
    <property type="entry name" value="DUF1826"/>
    <property type="match status" value="1"/>
</dbReference>
<accession>A0A5B8R648</accession>
<evidence type="ECO:0008006" key="2">
    <source>
        <dbReference type="Google" id="ProtNLM"/>
    </source>
</evidence>
<evidence type="ECO:0000313" key="1">
    <source>
        <dbReference type="EMBL" id="QEA04100.1"/>
    </source>
</evidence>
<dbReference type="AlphaFoldDB" id="A0A5B8R648"/>
<organism evidence="1">
    <name type="scientific">uncultured organism</name>
    <dbReference type="NCBI Taxonomy" id="155900"/>
    <lineage>
        <taxon>unclassified sequences</taxon>
        <taxon>environmental samples</taxon>
    </lineage>
</organism>
<sequence>MTPLTSAIVPPAKNALRRPHVTAMDASDLAVVRHHDVNMSVWHRQVPAALHDELTHLAPDDLPDVRRRVSTAGCQGEIARVLAARGLDPDACPNWVEDIALLARLFSGLIDTDAIALHLETSTGDGCRRFHVDQVGLRLVCTYRGPGTEWLGNDEVARSALYAGASNEAICRTHAPRRLSAPDVAIMKGERFPGNLGNGLVHRSPPLRGSGRTRVLLCLDALPRQA</sequence>
<name>A0A5B8R648_9ZZZZ</name>
<reference evidence="1" key="1">
    <citation type="submission" date="2019-06" db="EMBL/GenBank/DDBJ databases">
        <authorList>
            <person name="Murdoch R.W."/>
            <person name="Fathepure B."/>
        </authorList>
    </citation>
    <scope>NUCLEOTIDE SEQUENCE</scope>
</reference>